<sequence length="168" mass="18491">MSDRIRNAGYWKEKLQLTSHPEGGAYGEIYRAAMVLPQSVLTTMHNGDRNAMTSIYFLLGEGEYSAFHRIASDELWHHYDGDTLCVYEITPDGVLHTHFLGLEDGAIPFAVIKAGSWFASRVAAGGSYTLCGCTVAPGFDFADFELANRTDLQAQYPQHAALIAELTP</sequence>
<dbReference type="Gene3D" id="2.60.120.10">
    <property type="entry name" value="Jelly Rolls"/>
    <property type="match status" value="1"/>
</dbReference>
<dbReference type="SUPFAM" id="SSF51182">
    <property type="entry name" value="RmlC-like cupins"/>
    <property type="match status" value="1"/>
</dbReference>
<feature type="domain" description="DUF985" evidence="1">
    <location>
        <begin position="11"/>
        <end position="147"/>
    </location>
</feature>
<dbReference type="PANTHER" id="PTHR33387">
    <property type="entry name" value="RMLC-LIKE JELLY ROLL FOLD PROTEIN"/>
    <property type="match status" value="1"/>
</dbReference>
<dbReference type="PANTHER" id="PTHR33387:SF3">
    <property type="entry name" value="DUF985 DOMAIN-CONTAINING PROTEIN"/>
    <property type="match status" value="1"/>
</dbReference>
<dbReference type="Proteomes" id="UP001500067">
    <property type="component" value="Unassembled WGS sequence"/>
</dbReference>
<dbReference type="Pfam" id="PF06172">
    <property type="entry name" value="Cupin_5"/>
    <property type="match status" value="1"/>
</dbReference>
<accession>A0ABP8N820</accession>
<dbReference type="RefSeq" id="WP_345077787.1">
    <property type="nucleotide sequence ID" value="NZ_BAABFA010000004.1"/>
</dbReference>
<evidence type="ECO:0000259" key="1">
    <source>
        <dbReference type="Pfam" id="PF06172"/>
    </source>
</evidence>
<dbReference type="InterPro" id="IPR011051">
    <property type="entry name" value="RmlC_Cupin_sf"/>
</dbReference>
<keyword evidence="3" id="KW-1185">Reference proteome</keyword>
<dbReference type="InterPro" id="IPR009327">
    <property type="entry name" value="Cupin_DUF985"/>
</dbReference>
<organism evidence="2 3">
    <name type="scientific">Nemorincola caseinilytica</name>
    <dbReference type="NCBI Taxonomy" id="2054315"/>
    <lineage>
        <taxon>Bacteria</taxon>
        <taxon>Pseudomonadati</taxon>
        <taxon>Bacteroidota</taxon>
        <taxon>Chitinophagia</taxon>
        <taxon>Chitinophagales</taxon>
        <taxon>Chitinophagaceae</taxon>
        <taxon>Nemorincola</taxon>
    </lineage>
</organism>
<gene>
    <name evidence="2" type="ORF">GCM10023093_04140</name>
</gene>
<dbReference type="InterPro" id="IPR039935">
    <property type="entry name" value="YML079W-like"/>
</dbReference>
<comment type="caution">
    <text evidence="2">The sequence shown here is derived from an EMBL/GenBank/DDBJ whole genome shotgun (WGS) entry which is preliminary data.</text>
</comment>
<reference evidence="3" key="1">
    <citation type="journal article" date="2019" name="Int. J. Syst. Evol. Microbiol.">
        <title>The Global Catalogue of Microorganisms (GCM) 10K type strain sequencing project: providing services to taxonomists for standard genome sequencing and annotation.</title>
        <authorList>
            <consortium name="The Broad Institute Genomics Platform"/>
            <consortium name="The Broad Institute Genome Sequencing Center for Infectious Disease"/>
            <person name="Wu L."/>
            <person name="Ma J."/>
        </authorList>
    </citation>
    <scope>NUCLEOTIDE SEQUENCE [LARGE SCALE GENOMIC DNA]</scope>
    <source>
        <strain evidence="3">JCM 32105</strain>
    </source>
</reference>
<name>A0ABP8N820_9BACT</name>
<dbReference type="EMBL" id="BAABFA010000004">
    <property type="protein sequence ID" value="GAA4460792.1"/>
    <property type="molecule type" value="Genomic_DNA"/>
</dbReference>
<evidence type="ECO:0000313" key="2">
    <source>
        <dbReference type="EMBL" id="GAA4460792.1"/>
    </source>
</evidence>
<dbReference type="CDD" id="cd06121">
    <property type="entry name" value="cupin_YML079wp"/>
    <property type="match status" value="1"/>
</dbReference>
<protein>
    <submittedName>
        <fullName evidence="2">Cupin domain-containing protein</fullName>
    </submittedName>
</protein>
<dbReference type="InterPro" id="IPR014710">
    <property type="entry name" value="RmlC-like_jellyroll"/>
</dbReference>
<proteinExistence type="predicted"/>
<evidence type="ECO:0000313" key="3">
    <source>
        <dbReference type="Proteomes" id="UP001500067"/>
    </source>
</evidence>